<evidence type="ECO:0000313" key="1">
    <source>
        <dbReference type="EMBL" id="PVI04330.1"/>
    </source>
</evidence>
<gene>
    <name evidence="1" type="ORF">DM02DRAFT_716339</name>
</gene>
<dbReference type="Proteomes" id="UP000244855">
    <property type="component" value="Unassembled WGS sequence"/>
</dbReference>
<reference evidence="1 2" key="1">
    <citation type="journal article" date="2018" name="Sci. Rep.">
        <title>Comparative genomics provides insights into the lifestyle and reveals functional heterogeneity of dark septate endophytic fungi.</title>
        <authorList>
            <person name="Knapp D.G."/>
            <person name="Nemeth J.B."/>
            <person name="Barry K."/>
            <person name="Hainaut M."/>
            <person name="Henrissat B."/>
            <person name="Johnson J."/>
            <person name="Kuo A."/>
            <person name="Lim J.H.P."/>
            <person name="Lipzen A."/>
            <person name="Nolan M."/>
            <person name="Ohm R.A."/>
            <person name="Tamas L."/>
            <person name="Grigoriev I.V."/>
            <person name="Spatafora J.W."/>
            <person name="Nagy L.G."/>
            <person name="Kovacs G.M."/>
        </authorList>
    </citation>
    <scope>NUCLEOTIDE SEQUENCE [LARGE SCALE GENOMIC DNA]</scope>
    <source>
        <strain evidence="1 2">DSE2036</strain>
    </source>
</reference>
<name>A0A2V1E515_9PLEO</name>
<dbReference type="STRING" id="97972.A0A2V1E515"/>
<accession>A0A2V1E515</accession>
<keyword evidence="2" id="KW-1185">Reference proteome</keyword>
<protein>
    <submittedName>
        <fullName evidence="1">Uncharacterized protein</fullName>
    </submittedName>
</protein>
<proteinExistence type="predicted"/>
<evidence type="ECO:0000313" key="2">
    <source>
        <dbReference type="Proteomes" id="UP000244855"/>
    </source>
</evidence>
<dbReference type="AlphaFoldDB" id="A0A2V1E515"/>
<dbReference type="OrthoDB" id="5418922at2759"/>
<sequence>MPIRRPIAAPLREALIECFAATTRLVRPSLRRQLYTEDLDVAAPPEALQDIWGGVMDGTLNFKLESDGKIRFNAPQGFQVKLDLLELGADPINRIHATELFLDGSVASMSDLLLLRAVTVVDRGSKGDLLDFDWLLSKVVEIGNFPKIDNEEFEVLVEAVETRLGRLGRLLVAAFIGSINTAAAERLIIVS</sequence>
<dbReference type="EMBL" id="KZ805322">
    <property type="protein sequence ID" value="PVI04330.1"/>
    <property type="molecule type" value="Genomic_DNA"/>
</dbReference>
<organism evidence="1 2">
    <name type="scientific">Periconia macrospinosa</name>
    <dbReference type="NCBI Taxonomy" id="97972"/>
    <lineage>
        <taxon>Eukaryota</taxon>
        <taxon>Fungi</taxon>
        <taxon>Dikarya</taxon>
        <taxon>Ascomycota</taxon>
        <taxon>Pezizomycotina</taxon>
        <taxon>Dothideomycetes</taxon>
        <taxon>Pleosporomycetidae</taxon>
        <taxon>Pleosporales</taxon>
        <taxon>Massarineae</taxon>
        <taxon>Periconiaceae</taxon>
        <taxon>Periconia</taxon>
    </lineage>
</organism>